<keyword evidence="3" id="KW-1185">Reference proteome</keyword>
<dbReference type="GeneID" id="111109150"/>
<feature type="compositionally biased region" description="Basic residues" evidence="1">
    <location>
        <begin position="163"/>
        <end position="172"/>
    </location>
</feature>
<organism evidence="3 4">
    <name type="scientific">Crassostrea virginica</name>
    <name type="common">Eastern oyster</name>
    <dbReference type="NCBI Taxonomy" id="6565"/>
    <lineage>
        <taxon>Eukaryota</taxon>
        <taxon>Metazoa</taxon>
        <taxon>Spiralia</taxon>
        <taxon>Lophotrochozoa</taxon>
        <taxon>Mollusca</taxon>
        <taxon>Bivalvia</taxon>
        <taxon>Autobranchia</taxon>
        <taxon>Pteriomorphia</taxon>
        <taxon>Ostreida</taxon>
        <taxon>Ostreoidea</taxon>
        <taxon>Ostreidae</taxon>
        <taxon>Crassostrea</taxon>
    </lineage>
</organism>
<feature type="compositionally biased region" description="Basic and acidic residues" evidence="1">
    <location>
        <begin position="185"/>
        <end position="197"/>
    </location>
</feature>
<dbReference type="AlphaFoldDB" id="A0A8B8BCM0"/>
<evidence type="ECO:0000313" key="4">
    <source>
        <dbReference type="RefSeq" id="XP_022300943.1"/>
    </source>
</evidence>
<dbReference type="KEGG" id="cvn:111109150"/>
<feature type="chain" id="PRO_5034040192" evidence="2">
    <location>
        <begin position="19"/>
        <end position="197"/>
    </location>
</feature>
<dbReference type="Proteomes" id="UP000694844">
    <property type="component" value="Chromosome 8"/>
</dbReference>
<feature type="region of interest" description="Disordered" evidence="1">
    <location>
        <begin position="160"/>
        <end position="197"/>
    </location>
</feature>
<gene>
    <name evidence="4" type="primary">LOC111109150</name>
</gene>
<dbReference type="RefSeq" id="XP_022300943.1">
    <property type="nucleotide sequence ID" value="XM_022445235.1"/>
</dbReference>
<sequence length="197" mass="22462">MIIILVILALIQIDVHFASRSCDHPWKNGFSLNGTVQDFLNDVKDIYSGLVKMKFPDPKDREEFKFIFNKCARSAECSLYTMMDIKKEGSMNLCVVVNKSLNFPFCSGITCTCNKKEKRDIHTSVDREFTGGSKGIQLESASCYITNNKDAHWPVPFSEQHRTTKKVAKVQRKTNNIQDNTSLKEISRDRQDAKDKG</sequence>
<evidence type="ECO:0000256" key="1">
    <source>
        <dbReference type="SAM" id="MobiDB-lite"/>
    </source>
</evidence>
<keyword evidence="2" id="KW-0732">Signal</keyword>
<protein>
    <submittedName>
        <fullName evidence="4">Uncharacterized protein LOC111109150</fullName>
    </submittedName>
</protein>
<proteinExistence type="predicted"/>
<dbReference type="OrthoDB" id="6216449at2759"/>
<name>A0A8B8BCM0_CRAVI</name>
<reference evidence="4" key="1">
    <citation type="submission" date="2025-08" db="UniProtKB">
        <authorList>
            <consortium name="RefSeq"/>
        </authorList>
    </citation>
    <scope>IDENTIFICATION</scope>
    <source>
        <tissue evidence="4">Whole sample</tissue>
    </source>
</reference>
<feature type="compositionally biased region" description="Polar residues" evidence="1">
    <location>
        <begin position="173"/>
        <end position="184"/>
    </location>
</feature>
<evidence type="ECO:0000256" key="2">
    <source>
        <dbReference type="SAM" id="SignalP"/>
    </source>
</evidence>
<evidence type="ECO:0000313" key="3">
    <source>
        <dbReference type="Proteomes" id="UP000694844"/>
    </source>
</evidence>
<feature type="signal peptide" evidence="2">
    <location>
        <begin position="1"/>
        <end position="18"/>
    </location>
</feature>
<accession>A0A8B8BCM0</accession>